<evidence type="ECO:0000256" key="3">
    <source>
        <dbReference type="ARBA" id="ARBA00022723"/>
    </source>
</evidence>
<evidence type="ECO:0000256" key="9">
    <source>
        <dbReference type="SAM" id="SignalP"/>
    </source>
</evidence>
<evidence type="ECO:0000256" key="7">
    <source>
        <dbReference type="ARBA" id="ARBA00047820"/>
    </source>
</evidence>
<dbReference type="Proteomes" id="UP000751190">
    <property type="component" value="Unassembled WGS sequence"/>
</dbReference>
<feature type="chain" id="PRO_5035175858" description="inorganic diphosphatase" evidence="9">
    <location>
        <begin position="24"/>
        <end position="402"/>
    </location>
</feature>
<dbReference type="Gene3D" id="3.90.1640.10">
    <property type="entry name" value="inorganic pyrophosphatase (n-terminal core)"/>
    <property type="match status" value="1"/>
</dbReference>
<organism evidence="11 12">
    <name type="scientific">Diacronema lutheri</name>
    <name type="common">Unicellular marine alga</name>
    <name type="synonym">Monochrysis lutheri</name>
    <dbReference type="NCBI Taxonomy" id="2081491"/>
    <lineage>
        <taxon>Eukaryota</taxon>
        <taxon>Haptista</taxon>
        <taxon>Haptophyta</taxon>
        <taxon>Pavlovophyceae</taxon>
        <taxon>Pavlovales</taxon>
        <taxon>Pavlovaceae</taxon>
        <taxon>Diacronema</taxon>
    </lineage>
</organism>
<keyword evidence="4" id="KW-0378">Hydrolase</keyword>
<dbReference type="InterPro" id="IPR038222">
    <property type="entry name" value="DHHA2_dom_sf"/>
</dbReference>
<evidence type="ECO:0000256" key="5">
    <source>
        <dbReference type="ARBA" id="ARBA00023211"/>
    </source>
</evidence>
<feature type="signal peptide" evidence="9">
    <location>
        <begin position="1"/>
        <end position="23"/>
    </location>
</feature>
<proteinExistence type="predicted"/>
<dbReference type="SUPFAM" id="SSF64182">
    <property type="entry name" value="DHH phosphoesterases"/>
    <property type="match status" value="1"/>
</dbReference>
<dbReference type="Pfam" id="PF02833">
    <property type="entry name" value="DHHA2"/>
    <property type="match status" value="1"/>
</dbReference>
<dbReference type="GO" id="GO:0046872">
    <property type="term" value="F:metal ion binding"/>
    <property type="evidence" value="ECO:0007669"/>
    <property type="project" value="UniProtKB-KW"/>
</dbReference>
<keyword evidence="12" id="KW-1185">Reference proteome</keyword>
<feature type="domain" description="DHHA2" evidence="10">
    <location>
        <begin position="260"/>
        <end position="396"/>
    </location>
</feature>
<dbReference type="InterPro" id="IPR001667">
    <property type="entry name" value="DDH_dom"/>
</dbReference>
<dbReference type="OrthoDB" id="374045at2759"/>
<evidence type="ECO:0000256" key="8">
    <source>
        <dbReference type="SAM" id="MobiDB-lite"/>
    </source>
</evidence>
<dbReference type="Gene3D" id="3.10.310.20">
    <property type="entry name" value="DHHA2 domain"/>
    <property type="match status" value="1"/>
</dbReference>
<evidence type="ECO:0000313" key="12">
    <source>
        <dbReference type="Proteomes" id="UP000751190"/>
    </source>
</evidence>
<name>A0A8J5XLG6_DIALT</name>
<feature type="compositionally biased region" description="Basic and acidic residues" evidence="8">
    <location>
        <begin position="369"/>
        <end position="383"/>
    </location>
</feature>
<dbReference type="InterPro" id="IPR038763">
    <property type="entry name" value="DHH_sf"/>
</dbReference>
<evidence type="ECO:0000256" key="4">
    <source>
        <dbReference type="ARBA" id="ARBA00022801"/>
    </source>
</evidence>
<sequence length="402" mass="42001">MIATLGRLALAAVALLVLRRALRRGAAPPRRRRHPSPWRVASSRVALALRAHRRERAMLRVLGRPLPSLGLPPLPPELLGALFVGHTAPDLDSIAAAIGAACLFAGTPAVAGELNAESAFALAHWGLPCPAPIGELLASDARARVCLVDHNQRSQLAPALRACPDRVCGVIDHHALQDDAIVTAAPIFATLRPWGSAASIVAHMALEHGVRLPPPIAGVLLSAILSDTLNLRSPTTTDYDRKLLSLLATLSATADVERLARHQFRAKSKALDALSSHALLVGDLKVFELGGGRSSAWAGSVGVSVVETTAPDGLLARAPGLAREMIRLKSEEGLQLLFAFIVDVSALRSHLVLCGRAEASLAHASYGGDARDADGRDGDEADGHPGAGGVAERRAVATGGRT</sequence>
<keyword evidence="9" id="KW-0732">Signal</keyword>
<evidence type="ECO:0000256" key="1">
    <source>
        <dbReference type="ARBA" id="ARBA00001936"/>
    </source>
</evidence>
<dbReference type="PANTHER" id="PTHR12112">
    <property type="entry name" value="BNIP - RELATED"/>
    <property type="match status" value="1"/>
</dbReference>
<dbReference type="OMA" id="VGCSNTI"/>
<dbReference type="EC" id="3.6.1.1" evidence="2"/>
<keyword evidence="5" id="KW-0464">Manganese</keyword>
<gene>
    <name evidence="11" type="ORF">KFE25_003649</name>
</gene>
<evidence type="ECO:0000256" key="6">
    <source>
        <dbReference type="ARBA" id="ARBA00032535"/>
    </source>
</evidence>
<protein>
    <recommendedName>
        <fullName evidence="2">inorganic diphosphatase</fullName>
        <ecNumber evidence="2">3.6.1.1</ecNumber>
    </recommendedName>
    <alternativeName>
        <fullName evidence="6">Pyrophosphate phospho-hydrolase</fullName>
    </alternativeName>
</protein>
<dbReference type="Pfam" id="PF01368">
    <property type="entry name" value="DHH"/>
    <property type="match status" value="1"/>
</dbReference>
<keyword evidence="3" id="KW-0479">Metal-binding</keyword>
<reference evidence="11" key="1">
    <citation type="submission" date="2021-05" db="EMBL/GenBank/DDBJ databases">
        <title>The genome of the haptophyte Pavlova lutheri (Diacronema luteri, Pavlovales) - a model for lipid biosynthesis in eukaryotic algae.</title>
        <authorList>
            <person name="Hulatt C.J."/>
            <person name="Posewitz M.C."/>
        </authorList>
    </citation>
    <scope>NUCLEOTIDE SEQUENCE</scope>
    <source>
        <strain evidence="11">NIVA-4/92</strain>
    </source>
</reference>
<dbReference type="SMART" id="SM01131">
    <property type="entry name" value="DHHA2"/>
    <property type="match status" value="1"/>
</dbReference>
<evidence type="ECO:0000313" key="11">
    <source>
        <dbReference type="EMBL" id="KAG8461080.1"/>
    </source>
</evidence>
<evidence type="ECO:0000256" key="2">
    <source>
        <dbReference type="ARBA" id="ARBA00012146"/>
    </source>
</evidence>
<accession>A0A8J5XLG6</accession>
<dbReference type="InterPro" id="IPR004097">
    <property type="entry name" value="DHHA2"/>
</dbReference>
<dbReference type="EMBL" id="JAGTXO010000028">
    <property type="protein sequence ID" value="KAG8461080.1"/>
    <property type="molecule type" value="Genomic_DNA"/>
</dbReference>
<dbReference type="GO" id="GO:0004427">
    <property type="term" value="F:inorganic diphosphate phosphatase activity"/>
    <property type="evidence" value="ECO:0007669"/>
    <property type="project" value="UniProtKB-EC"/>
</dbReference>
<evidence type="ECO:0000259" key="10">
    <source>
        <dbReference type="SMART" id="SM01131"/>
    </source>
</evidence>
<comment type="caution">
    <text evidence="11">The sequence shown here is derived from an EMBL/GenBank/DDBJ whole genome shotgun (WGS) entry which is preliminary data.</text>
</comment>
<comment type="catalytic activity">
    <reaction evidence="7">
        <text>diphosphate + H2O = 2 phosphate + H(+)</text>
        <dbReference type="Rhea" id="RHEA:24576"/>
        <dbReference type="ChEBI" id="CHEBI:15377"/>
        <dbReference type="ChEBI" id="CHEBI:15378"/>
        <dbReference type="ChEBI" id="CHEBI:33019"/>
        <dbReference type="ChEBI" id="CHEBI:43474"/>
        <dbReference type="EC" id="3.6.1.1"/>
    </reaction>
</comment>
<dbReference type="PANTHER" id="PTHR12112:SF22">
    <property type="entry name" value="MANGANESE-DEPENDENT INORGANIC PYROPHOSPHATASE-RELATED"/>
    <property type="match status" value="1"/>
</dbReference>
<dbReference type="AlphaFoldDB" id="A0A8J5XLG6"/>
<comment type="cofactor">
    <cofactor evidence="1">
        <name>Mn(2+)</name>
        <dbReference type="ChEBI" id="CHEBI:29035"/>
    </cofactor>
</comment>
<feature type="region of interest" description="Disordered" evidence="8">
    <location>
        <begin position="369"/>
        <end position="402"/>
    </location>
</feature>
<dbReference type="GO" id="GO:0005737">
    <property type="term" value="C:cytoplasm"/>
    <property type="evidence" value="ECO:0007669"/>
    <property type="project" value="InterPro"/>
</dbReference>